<keyword evidence="1" id="KW-1133">Transmembrane helix</keyword>
<feature type="transmembrane region" description="Helical" evidence="1">
    <location>
        <begin position="69"/>
        <end position="92"/>
    </location>
</feature>
<comment type="caution">
    <text evidence="2">The sequence shown here is derived from an EMBL/GenBank/DDBJ whole genome shotgun (WGS) entry which is preliminary data.</text>
</comment>
<dbReference type="EMBL" id="JABTXI010000004">
    <property type="protein sequence ID" value="MBY3590714.1"/>
    <property type="molecule type" value="Genomic_DNA"/>
</dbReference>
<organism evidence="2 3">
    <name type="scientific">Rhizobium bangladeshense</name>
    <dbReference type="NCBI Taxonomy" id="1138189"/>
    <lineage>
        <taxon>Bacteria</taxon>
        <taxon>Pseudomonadati</taxon>
        <taxon>Pseudomonadota</taxon>
        <taxon>Alphaproteobacteria</taxon>
        <taxon>Hyphomicrobiales</taxon>
        <taxon>Rhizobiaceae</taxon>
        <taxon>Rhizobium/Agrobacterium group</taxon>
        <taxon>Rhizobium</taxon>
    </lineage>
</organism>
<name>A0ABS7LGX8_9HYPH</name>
<dbReference type="RefSeq" id="WP_207608691.1">
    <property type="nucleotide sequence ID" value="NZ_CP071618.1"/>
</dbReference>
<accession>A0ABS7LGX8</accession>
<proteinExistence type="predicted"/>
<dbReference type="Proteomes" id="UP000720124">
    <property type="component" value="Unassembled WGS sequence"/>
</dbReference>
<sequence length="140" mass="16204">MKKLNLGMPQRGLLFQSYFVGMTLAHVPMFFGDIGLITLFLKFVFSIPVMVGIYFLYIFKYKQVHSRPFFWSALTFVFSLCLAMLIYVLLFFDGGRMDLRLLSVFFIFAVPSSLIACAYFALRLWLQIRFSCGRQSEAAI</sequence>
<feature type="transmembrane region" description="Helical" evidence="1">
    <location>
        <begin position="37"/>
        <end position="57"/>
    </location>
</feature>
<gene>
    <name evidence="2" type="ORF">HJA87_12585</name>
</gene>
<evidence type="ECO:0000313" key="3">
    <source>
        <dbReference type="Proteomes" id="UP000720124"/>
    </source>
</evidence>
<keyword evidence="3" id="KW-1185">Reference proteome</keyword>
<reference evidence="2 3" key="1">
    <citation type="submission" date="2020-06" db="EMBL/GenBank/DDBJ databases">
        <title>Global-level population genomics: horizontal gene transfer, symbiosis and evolution in Rhizobia.</title>
        <authorList>
            <person name="Gai Y."/>
        </authorList>
    </citation>
    <scope>NUCLEOTIDE SEQUENCE [LARGE SCALE GENOMIC DNA]</scope>
    <source>
        <strain evidence="2 3">PLR6_1b</strain>
    </source>
</reference>
<keyword evidence="1" id="KW-0472">Membrane</keyword>
<feature type="transmembrane region" description="Helical" evidence="1">
    <location>
        <begin position="12"/>
        <end position="31"/>
    </location>
</feature>
<protein>
    <submittedName>
        <fullName evidence="2">Uncharacterized protein</fullName>
    </submittedName>
</protein>
<evidence type="ECO:0000256" key="1">
    <source>
        <dbReference type="SAM" id="Phobius"/>
    </source>
</evidence>
<feature type="transmembrane region" description="Helical" evidence="1">
    <location>
        <begin position="104"/>
        <end position="126"/>
    </location>
</feature>
<keyword evidence="1" id="KW-0812">Transmembrane</keyword>
<evidence type="ECO:0000313" key="2">
    <source>
        <dbReference type="EMBL" id="MBY3590714.1"/>
    </source>
</evidence>